<dbReference type="EMBL" id="JTDY01009317">
    <property type="protein sequence ID" value="KOB63660.1"/>
    <property type="molecule type" value="Genomic_DNA"/>
</dbReference>
<gene>
    <name evidence="3" type="ORF">OBRU01_24736</name>
</gene>
<feature type="non-terminal residue" evidence="3">
    <location>
        <position position="495"/>
    </location>
</feature>
<protein>
    <submittedName>
        <fullName evidence="3">Chlorophyllide A binding protein</fullName>
    </submittedName>
</protein>
<comment type="caution">
    <text evidence="3">The sequence shown here is derived from an EMBL/GenBank/DDBJ whole genome shotgun (WGS) entry which is preliminary data.</text>
</comment>
<keyword evidence="4" id="KW-1185">Reference proteome</keyword>
<accession>A0A0L7KKP2</accession>
<dbReference type="PROSITE" id="PS00213">
    <property type="entry name" value="LIPOCALIN"/>
    <property type="match status" value="2"/>
</dbReference>
<organism evidence="3 4">
    <name type="scientific">Operophtera brumata</name>
    <name type="common">Winter moth</name>
    <name type="synonym">Phalaena brumata</name>
    <dbReference type="NCBI Taxonomy" id="104452"/>
    <lineage>
        <taxon>Eukaryota</taxon>
        <taxon>Metazoa</taxon>
        <taxon>Ecdysozoa</taxon>
        <taxon>Arthropoda</taxon>
        <taxon>Hexapoda</taxon>
        <taxon>Insecta</taxon>
        <taxon>Pterygota</taxon>
        <taxon>Neoptera</taxon>
        <taxon>Endopterygota</taxon>
        <taxon>Lepidoptera</taxon>
        <taxon>Glossata</taxon>
        <taxon>Ditrysia</taxon>
        <taxon>Geometroidea</taxon>
        <taxon>Geometridae</taxon>
        <taxon>Larentiinae</taxon>
        <taxon>Operophtera</taxon>
    </lineage>
</organism>
<name>A0A0L7KKP2_OPEBR</name>
<evidence type="ECO:0000313" key="3">
    <source>
        <dbReference type="EMBL" id="KOB63660.1"/>
    </source>
</evidence>
<dbReference type="PRINTS" id="PR01273">
    <property type="entry name" value="INVTBRTCOLOR"/>
</dbReference>
<evidence type="ECO:0000259" key="2">
    <source>
        <dbReference type="Pfam" id="PF08212"/>
    </source>
</evidence>
<keyword evidence="1" id="KW-1015">Disulfide bond</keyword>
<dbReference type="GO" id="GO:0005737">
    <property type="term" value="C:cytoplasm"/>
    <property type="evidence" value="ECO:0007669"/>
    <property type="project" value="TreeGrafter"/>
</dbReference>
<dbReference type="InterPro" id="IPR003057">
    <property type="entry name" value="Invtbrt_color"/>
</dbReference>
<proteinExistence type="predicted"/>
<dbReference type="GO" id="GO:0006629">
    <property type="term" value="P:lipid metabolic process"/>
    <property type="evidence" value="ECO:0007669"/>
    <property type="project" value="TreeGrafter"/>
</dbReference>
<evidence type="ECO:0000256" key="1">
    <source>
        <dbReference type="ARBA" id="ARBA00023157"/>
    </source>
</evidence>
<dbReference type="InterPro" id="IPR000566">
    <property type="entry name" value="Lipocln_cytosolic_FA-bd_dom"/>
</dbReference>
<evidence type="ECO:0000313" key="4">
    <source>
        <dbReference type="Proteomes" id="UP000037510"/>
    </source>
</evidence>
<dbReference type="PANTHER" id="PTHR10612:SF34">
    <property type="entry name" value="APOLIPOPROTEIN D"/>
    <property type="match status" value="1"/>
</dbReference>
<dbReference type="GO" id="GO:0000302">
    <property type="term" value="P:response to reactive oxygen species"/>
    <property type="evidence" value="ECO:0007669"/>
    <property type="project" value="TreeGrafter"/>
</dbReference>
<dbReference type="SUPFAM" id="SSF50814">
    <property type="entry name" value="Lipocalins"/>
    <property type="match status" value="3"/>
</dbReference>
<dbReference type="InterPro" id="IPR012674">
    <property type="entry name" value="Calycin"/>
</dbReference>
<dbReference type="Gene3D" id="2.40.128.20">
    <property type="match status" value="3"/>
</dbReference>
<reference evidence="3 4" key="1">
    <citation type="journal article" date="2015" name="Genome Biol. Evol.">
        <title>The genome of winter moth (Operophtera brumata) provides a genomic perspective on sexual dimorphism and phenology.</title>
        <authorList>
            <person name="Derks M.F."/>
            <person name="Smit S."/>
            <person name="Salis L."/>
            <person name="Schijlen E."/>
            <person name="Bossers A."/>
            <person name="Mateman C."/>
            <person name="Pijl A.S."/>
            <person name="de Ridder D."/>
            <person name="Groenen M.A."/>
            <person name="Visser M.E."/>
            <person name="Megens H.J."/>
        </authorList>
    </citation>
    <scope>NUCLEOTIDE SEQUENCE [LARGE SCALE GENOMIC DNA]</scope>
    <source>
        <strain evidence="3">WM2013NL</strain>
        <tissue evidence="3">Head and thorax</tissue>
    </source>
</reference>
<feature type="domain" description="Lipocalin/cytosolic fatty-acid binding" evidence="2">
    <location>
        <begin position="387"/>
        <end position="455"/>
    </location>
</feature>
<dbReference type="AlphaFoldDB" id="A0A0L7KKP2"/>
<sequence>LLGVTGVSVGQILQQGQCDENVPLVQDFDIEQFNGTWHEIRRTDTAVGGDCSTIDFTLVGDDITVFHKTVRENFYREYQGQASVAANTSRLVLNIPSLSSNPIDFWVLSTDFTNFALTYGCENVGTTERRVYLWQLGREEVYPNLWIPANLNTLMVNLFNISNGDLLDVSHSEQACFELPIIEAGQPVILPGQCNANITGVWHQIQSYYSANALGSCNRAQYSDGVDRVNVVNSQIINRTLLTIGGYANVISNDGSGQLNVVLEILPGSKFNRFESLSLAYVPINAESELLILGTDYEQWAVTYTCNNLSNDTRQVSRTRQLPPAAQAQVNQVINSLVELNNLYYETTDQSDASCFYIPEKVDGEPVVFGGQCDLTIPVVTNFSAGDYMGLWHEIERYPTPFQFGGCNNAFYTLGDGEVDVFNTQVLNEQLLTINGVAVPVADGKLVVSFPLSTEAQGLINAVIGSVDVLSQDFFEATNQSVEACFYYPDPQPGV</sequence>
<dbReference type="Proteomes" id="UP000037510">
    <property type="component" value="Unassembled WGS sequence"/>
</dbReference>
<dbReference type="PANTHER" id="PTHR10612">
    <property type="entry name" value="APOLIPOPROTEIN D"/>
    <property type="match status" value="1"/>
</dbReference>
<dbReference type="GO" id="GO:0031409">
    <property type="term" value="F:pigment binding"/>
    <property type="evidence" value="ECO:0007669"/>
    <property type="project" value="InterPro"/>
</dbReference>
<dbReference type="InterPro" id="IPR022272">
    <property type="entry name" value="Lipocalin_CS"/>
</dbReference>
<feature type="non-terminal residue" evidence="3">
    <location>
        <position position="1"/>
    </location>
</feature>
<dbReference type="Pfam" id="PF08212">
    <property type="entry name" value="Lipocalin_2"/>
    <property type="match status" value="1"/>
</dbReference>